<feature type="region of interest" description="Disordered" evidence="1">
    <location>
        <begin position="30"/>
        <end position="56"/>
    </location>
</feature>
<feature type="compositionally biased region" description="Polar residues" evidence="1">
    <location>
        <begin position="30"/>
        <end position="41"/>
    </location>
</feature>
<gene>
    <name evidence="2" type="ORF">KYN89_01600</name>
</gene>
<keyword evidence="3" id="KW-1185">Reference proteome</keyword>
<dbReference type="Proteomes" id="UP000759298">
    <property type="component" value="Unassembled WGS sequence"/>
</dbReference>
<reference evidence="2 3" key="1">
    <citation type="submission" date="2021-07" db="EMBL/GenBank/DDBJ databases">
        <title>Alteriqipengyuania abyssalis NZ-12B nov, sp.nov isolated from deep sea sponge in pacific ocean.</title>
        <authorList>
            <person name="Tareen S."/>
            <person name="Wink J."/>
        </authorList>
    </citation>
    <scope>NUCLEOTIDE SEQUENCE [LARGE SCALE GENOMIC DNA]</scope>
    <source>
        <strain evidence="2 3">NZ-12B</strain>
    </source>
</reference>
<organism evidence="2 3">
    <name type="scientific">Alteriqipengyuania abyssalis</name>
    <dbReference type="NCBI Taxonomy" id="2860200"/>
    <lineage>
        <taxon>Bacteria</taxon>
        <taxon>Pseudomonadati</taxon>
        <taxon>Pseudomonadota</taxon>
        <taxon>Alphaproteobacteria</taxon>
        <taxon>Sphingomonadales</taxon>
        <taxon>Erythrobacteraceae</taxon>
        <taxon>Alteriqipengyuania</taxon>
    </lineage>
</organism>
<comment type="caution">
    <text evidence="2">The sequence shown here is derived from an EMBL/GenBank/DDBJ whole genome shotgun (WGS) entry which is preliminary data.</text>
</comment>
<accession>A0ABS7P9I5</accession>
<evidence type="ECO:0000256" key="1">
    <source>
        <dbReference type="SAM" id="MobiDB-lite"/>
    </source>
</evidence>
<evidence type="ECO:0000313" key="3">
    <source>
        <dbReference type="Proteomes" id="UP000759298"/>
    </source>
</evidence>
<evidence type="ECO:0000313" key="2">
    <source>
        <dbReference type="EMBL" id="MBY8335732.1"/>
    </source>
</evidence>
<protein>
    <submittedName>
        <fullName evidence="2">Uncharacterized protein</fullName>
    </submittedName>
</protein>
<sequence>MSFWSAVVLIVLIGAVASVLRSRSNAQNGITEDMMGNQSITHRPDPSPQADEEAQREISALKERIAVLERIAYDKNTSTARERERISAEIDALRDNQD</sequence>
<name>A0ABS7P9I5_9SPHN</name>
<proteinExistence type="predicted"/>
<dbReference type="RefSeq" id="WP_222823501.1">
    <property type="nucleotide sequence ID" value="NZ_JAHWXP010000001.1"/>
</dbReference>
<dbReference type="EMBL" id="JAHWXP010000001">
    <property type="protein sequence ID" value="MBY8335732.1"/>
    <property type="molecule type" value="Genomic_DNA"/>
</dbReference>